<feature type="active site" description="Proton donor" evidence="9">
    <location>
        <position position="113"/>
    </location>
</feature>
<proteinExistence type="inferred from homology"/>
<evidence type="ECO:0000313" key="15">
    <source>
        <dbReference type="Proteomes" id="UP000481807"/>
    </source>
</evidence>
<accession>A0A364UNM6</accession>
<dbReference type="Proteomes" id="UP000481807">
    <property type="component" value="Unassembled WGS sequence"/>
</dbReference>
<dbReference type="InterPro" id="IPR017867">
    <property type="entry name" value="Tyr_phospatase_low_mol_wt"/>
</dbReference>
<protein>
    <recommendedName>
        <fullName evidence="6">Low molecular weight protein-tyrosine-phosphatase PtpB</fullName>
        <ecNumber evidence="2">3.1.3.48</ecNumber>
    </recommendedName>
    <alternativeName>
        <fullName evidence="7">Phosphotyrosine phosphatase B</fullName>
    </alternativeName>
</protein>
<dbReference type="Proteomes" id="UP000814367">
    <property type="component" value="Unassembled WGS sequence"/>
</dbReference>
<dbReference type="EMBL" id="QSTD01000007">
    <property type="protein sequence ID" value="RGM28855.1"/>
    <property type="molecule type" value="Genomic_DNA"/>
</dbReference>
<dbReference type="SUPFAM" id="SSF52788">
    <property type="entry name" value="Phosphotyrosine protein phosphatases I"/>
    <property type="match status" value="1"/>
</dbReference>
<evidence type="ECO:0000256" key="1">
    <source>
        <dbReference type="ARBA" id="ARBA00011063"/>
    </source>
</evidence>
<dbReference type="GO" id="GO:0004725">
    <property type="term" value="F:protein tyrosine phosphatase activity"/>
    <property type="evidence" value="ECO:0007669"/>
    <property type="project" value="UniProtKB-EC"/>
</dbReference>
<gene>
    <name evidence="12" type="ORF">D3Z30_11325</name>
    <name evidence="13" type="ORF">DXC19_10755</name>
    <name evidence="11" type="ORF">G8J23_03950</name>
</gene>
<comment type="catalytic activity">
    <reaction evidence="8">
        <text>O-phospho-L-tyrosyl-[protein] + H2O = L-tyrosyl-[protein] + phosphate</text>
        <dbReference type="Rhea" id="RHEA:10684"/>
        <dbReference type="Rhea" id="RHEA-COMP:10136"/>
        <dbReference type="Rhea" id="RHEA-COMP:20101"/>
        <dbReference type="ChEBI" id="CHEBI:15377"/>
        <dbReference type="ChEBI" id="CHEBI:43474"/>
        <dbReference type="ChEBI" id="CHEBI:46858"/>
        <dbReference type="ChEBI" id="CHEBI:61978"/>
        <dbReference type="EC" id="3.1.3.48"/>
    </reaction>
</comment>
<comment type="function">
    <text evidence="5">Dephosphorylates the phosphotyrosine-containing proteins.</text>
</comment>
<evidence type="ECO:0000256" key="5">
    <source>
        <dbReference type="ARBA" id="ARBA00037193"/>
    </source>
</evidence>
<feature type="active site" description="Nucleophile" evidence="9">
    <location>
        <position position="13"/>
    </location>
</feature>
<keyword evidence="3" id="KW-0378">Hydrolase</keyword>
<evidence type="ECO:0000313" key="11">
    <source>
        <dbReference type="EMBL" id="MCG6225169.1"/>
    </source>
</evidence>
<comment type="caution">
    <text evidence="13">The sequence shown here is derived from an EMBL/GenBank/DDBJ whole genome shotgun (WGS) entry which is preliminary data.</text>
</comment>
<dbReference type="GeneID" id="58059564"/>
<reference evidence="13 14" key="1">
    <citation type="submission" date="2018-08" db="EMBL/GenBank/DDBJ databases">
        <title>A genome reference for cultivated species of the human gut microbiota.</title>
        <authorList>
            <person name="Zou Y."/>
            <person name="Xue W."/>
            <person name="Luo G."/>
        </authorList>
    </citation>
    <scope>NUCLEOTIDE SEQUENCE [LARGE SCALE GENOMIC DNA]</scope>
    <source>
        <strain evidence="13 14">OM08-17AT</strain>
    </source>
</reference>
<dbReference type="PRINTS" id="PR00719">
    <property type="entry name" value="LMWPTPASE"/>
</dbReference>
<dbReference type="InterPro" id="IPR036196">
    <property type="entry name" value="Ptyr_pPase_sf"/>
</dbReference>
<dbReference type="Pfam" id="PF01451">
    <property type="entry name" value="LMWPc"/>
    <property type="match status" value="1"/>
</dbReference>
<dbReference type="AlphaFoldDB" id="A0A364UNM6"/>
<evidence type="ECO:0000256" key="3">
    <source>
        <dbReference type="ARBA" id="ARBA00022801"/>
    </source>
</evidence>
<evidence type="ECO:0000313" key="16">
    <source>
        <dbReference type="Proteomes" id="UP000814367"/>
    </source>
</evidence>
<evidence type="ECO:0000313" key="14">
    <source>
        <dbReference type="Proteomes" id="UP000261016"/>
    </source>
</evidence>
<name>A0A364UNM6_STAWA</name>
<dbReference type="InterPro" id="IPR050438">
    <property type="entry name" value="LMW_PTPase"/>
</dbReference>
<evidence type="ECO:0000256" key="4">
    <source>
        <dbReference type="ARBA" id="ARBA00022912"/>
    </source>
</evidence>
<comment type="similarity">
    <text evidence="1">Belongs to the low molecular weight phosphotyrosine protein phosphatase family.</text>
</comment>
<reference evidence="11 16" key="3">
    <citation type="submission" date="2020-03" db="EMBL/GenBank/DDBJ databases">
        <title>Comparative genetics of Staphylococcus warneri persistents from caprine mastitis.</title>
        <authorList>
            <person name="Franca C.A."/>
            <person name="Rosa D.S."/>
            <person name="Silva A."/>
            <person name="Rodrigues D.L.N."/>
            <person name="Santos R.G."/>
            <person name="Castillo R.E.H."/>
            <person name="Moreira M.A.S."/>
            <person name="Lima M.C."/>
            <person name="Gouveia G.V."/>
            <person name="Gouveia J.J.S."/>
            <person name="Souza R.F.S."/>
            <person name="Bertram B."/>
            <person name="Azevedo V."/>
            <person name="Costa M."/>
        </authorList>
    </citation>
    <scope>NUCLEOTIDE SEQUENCE [LARGE SCALE GENOMIC DNA]</scope>
    <source>
        <strain evidence="11 16">Cap 9.2</strain>
    </source>
</reference>
<reference evidence="12 15" key="2">
    <citation type="submission" date="2018-08" db="EMBL/GenBank/DDBJ databases">
        <title>Murine metabolic-syndrome-specific gut microbial biobank.</title>
        <authorList>
            <person name="Liu C."/>
        </authorList>
    </citation>
    <scope>NUCLEOTIDE SEQUENCE [LARGE SCALE GENOMIC DNA]</scope>
    <source>
        <strain evidence="12 15">1XD21-27</strain>
    </source>
</reference>
<dbReference type="CDD" id="cd16344">
    <property type="entry name" value="LMWPAP"/>
    <property type="match status" value="1"/>
</dbReference>
<dbReference type="Proteomes" id="UP000261016">
    <property type="component" value="Unassembled WGS sequence"/>
</dbReference>
<dbReference type="PANTHER" id="PTHR11717:SF31">
    <property type="entry name" value="LOW MOLECULAR WEIGHT PROTEIN-TYROSINE-PHOSPHATASE ETP-RELATED"/>
    <property type="match status" value="1"/>
</dbReference>
<feature type="active site" description="Nucleophile" evidence="9">
    <location>
        <position position="7"/>
    </location>
</feature>
<evidence type="ECO:0000256" key="9">
    <source>
        <dbReference type="PIRSR" id="PIRSR617867-1"/>
    </source>
</evidence>
<evidence type="ECO:0000256" key="8">
    <source>
        <dbReference type="ARBA" id="ARBA00051722"/>
    </source>
</evidence>
<dbReference type="EMBL" id="JAANHJ010000001">
    <property type="protein sequence ID" value="MCG6225169.1"/>
    <property type="molecule type" value="Genomic_DNA"/>
</dbReference>
<dbReference type="SMART" id="SM00226">
    <property type="entry name" value="LMWPc"/>
    <property type="match status" value="1"/>
</dbReference>
<evidence type="ECO:0000313" key="12">
    <source>
        <dbReference type="EMBL" id="NBH31567.1"/>
    </source>
</evidence>
<evidence type="ECO:0000256" key="2">
    <source>
        <dbReference type="ARBA" id="ARBA00013064"/>
    </source>
</evidence>
<organism evidence="13 14">
    <name type="scientific">Staphylococcus warneri</name>
    <dbReference type="NCBI Taxonomy" id="1292"/>
    <lineage>
        <taxon>Bacteria</taxon>
        <taxon>Bacillati</taxon>
        <taxon>Bacillota</taxon>
        <taxon>Bacilli</taxon>
        <taxon>Bacillales</taxon>
        <taxon>Staphylococcaceae</taxon>
        <taxon>Staphylococcus</taxon>
    </lineage>
</organism>
<evidence type="ECO:0000313" key="13">
    <source>
        <dbReference type="EMBL" id="RGM28855.1"/>
    </source>
</evidence>
<evidence type="ECO:0000259" key="10">
    <source>
        <dbReference type="SMART" id="SM00226"/>
    </source>
</evidence>
<dbReference type="Gene3D" id="3.40.50.2300">
    <property type="match status" value="1"/>
</dbReference>
<feature type="domain" description="Phosphotyrosine protein phosphatase I" evidence="10">
    <location>
        <begin position="1"/>
        <end position="139"/>
    </location>
</feature>
<evidence type="ECO:0000256" key="7">
    <source>
        <dbReference type="ARBA" id="ARBA00041820"/>
    </source>
</evidence>
<sequence length="146" mass="16506">MKVMFVCTGNTCRSPMAESIAKALFNKENITVESRGIFALDHQPVSKLSQEIIQEHGLPHPSLTQSFSEKDIEANLILTMSQSHKDILKSQYGTTLNIFTLSEFVGDTSEVNDPYGGDKQIYLKTYKQIYDLISKINPKDLQENYI</sequence>
<evidence type="ECO:0000256" key="6">
    <source>
        <dbReference type="ARBA" id="ARBA00040312"/>
    </source>
</evidence>
<dbReference type="EMBL" id="QXWP01000008">
    <property type="protein sequence ID" value="NBH31567.1"/>
    <property type="molecule type" value="Genomic_DNA"/>
</dbReference>
<keyword evidence="4" id="KW-0904">Protein phosphatase</keyword>
<dbReference type="PANTHER" id="PTHR11717">
    <property type="entry name" value="LOW MOLECULAR WEIGHT PROTEIN TYROSINE PHOSPHATASE"/>
    <property type="match status" value="1"/>
</dbReference>
<dbReference type="InterPro" id="IPR023485">
    <property type="entry name" value="Ptyr_pPase"/>
</dbReference>
<dbReference type="EC" id="3.1.3.48" evidence="2"/>
<dbReference type="RefSeq" id="WP_002466767.1">
    <property type="nucleotide sequence ID" value="NZ_CABMFV010000007.1"/>
</dbReference>
<keyword evidence="16" id="KW-1185">Reference proteome</keyword>